<name>A0A2W7I620_9FLAO</name>
<organism evidence="2 3">
    <name type="scientific">Mesonia algae</name>
    <dbReference type="NCBI Taxonomy" id="213248"/>
    <lineage>
        <taxon>Bacteria</taxon>
        <taxon>Pseudomonadati</taxon>
        <taxon>Bacteroidota</taxon>
        <taxon>Flavobacteriia</taxon>
        <taxon>Flavobacteriales</taxon>
        <taxon>Flavobacteriaceae</taxon>
        <taxon>Mesonia</taxon>
    </lineage>
</organism>
<keyword evidence="1" id="KW-0812">Transmembrane</keyword>
<feature type="transmembrane region" description="Helical" evidence="1">
    <location>
        <begin position="7"/>
        <end position="26"/>
    </location>
</feature>
<dbReference type="AlphaFoldDB" id="A0A2W7I620"/>
<evidence type="ECO:0000313" key="2">
    <source>
        <dbReference type="EMBL" id="PZW41628.1"/>
    </source>
</evidence>
<gene>
    <name evidence="2" type="ORF">LX95_01309</name>
</gene>
<evidence type="ECO:0000256" key="1">
    <source>
        <dbReference type="SAM" id="Phobius"/>
    </source>
</evidence>
<accession>A0A2W7I620</accession>
<dbReference type="EMBL" id="QKYV01000003">
    <property type="protein sequence ID" value="PZW41628.1"/>
    <property type="molecule type" value="Genomic_DNA"/>
</dbReference>
<protein>
    <submittedName>
        <fullName evidence="2">Uncharacterized protein</fullName>
    </submittedName>
</protein>
<dbReference type="Proteomes" id="UP000249542">
    <property type="component" value="Unassembled WGS sequence"/>
</dbReference>
<feature type="transmembrane region" description="Helical" evidence="1">
    <location>
        <begin position="32"/>
        <end position="52"/>
    </location>
</feature>
<dbReference type="RefSeq" id="WP_111540633.1">
    <property type="nucleotide sequence ID" value="NZ_QKYV01000003.1"/>
</dbReference>
<sequence>MSTLSKFFVLGLILQILLTTIFFFFWGVNDNAHAIAVIITFLAVAGIPLHNYYLGNRTLGGKHFLCGVFGMFLTIVATLLLWF</sequence>
<comment type="caution">
    <text evidence="2">The sequence shown here is derived from an EMBL/GenBank/DDBJ whole genome shotgun (WGS) entry which is preliminary data.</text>
</comment>
<keyword evidence="1" id="KW-0472">Membrane</keyword>
<keyword evidence="3" id="KW-1185">Reference proteome</keyword>
<proteinExistence type="predicted"/>
<reference evidence="2 3" key="1">
    <citation type="submission" date="2018-06" db="EMBL/GenBank/DDBJ databases">
        <title>Genomic Encyclopedia of Archaeal and Bacterial Type Strains, Phase II (KMG-II): from individual species to whole genera.</title>
        <authorList>
            <person name="Goeker M."/>
        </authorList>
    </citation>
    <scope>NUCLEOTIDE SEQUENCE [LARGE SCALE GENOMIC DNA]</scope>
    <source>
        <strain evidence="2 3">DSM 15361</strain>
    </source>
</reference>
<feature type="transmembrane region" description="Helical" evidence="1">
    <location>
        <begin position="64"/>
        <end position="82"/>
    </location>
</feature>
<keyword evidence="1" id="KW-1133">Transmembrane helix</keyword>
<evidence type="ECO:0000313" key="3">
    <source>
        <dbReference type="Proteomes" id="UP000249542"/>
    </source>
</evidence>